<evidence type="ECO:0000259" key="1">
    <source>
        <dbReference type="Pfam" id="PF22936"/>
    </source>
</evidence>
<gene>
    <name evidence="2" type="ORF">KK1_014139</name>
</gene>
<organism evidence="2 3">
    <name type="scientific">Cajanus cajan</name>
    <name type="common">Pigeon pea</name>
    <name type="synonym">Cajanus indicus</name>
    <dbReference type="NCBI Taxonomy" id="3821"/>
    <lineage>
        <taxon>Eukaryota</taxon>
        <taxon>Viridiplantae</taxon>
        <taxon>Streptophyta</taxon>
        <taxon>Embryophyta</taxon>
        <taxon>Tracheophyta</taxon>
        <taxon>Spermatophyta</taxon>
        <taxon>Magnoliopsida</taxon>
        <taxon>eudicotyledons</taxon>
        <taxon>Gunneridae</taxon>
        <taxon>Pentapetalae</taxon>
        <taxon>rosids</taxon>
        <taxon>fabids</taxon>
        <taxon>Fabales</taxon>
        <taxon>Fabaceae</taxon>
        <taxon>Papilionoideae</taxon>
        <taxon>50 kb inversion clade</taxon>
        <taxon>NPAAA clade</taxon>
        <taxon>indigoferoid/millettioid clade</taxon>
        <taxon>Phaseoleae</taxon>
        <taxon>Cajanus</taxon>
    </lineage>
</organism>
<name>A0A151SVA1_CAJCA</name>
<protein>
    <recommendedName>
        <fullName evidence="1">Retrovirus-related Pol polyprotein from transposon TNT 1-94-like beta-barrel domain-containing protein</fullName>
    </recommendedName>
</protein>
<dbReference type="OMA" id="FCLMENE"/>
<dbReference type="Proteomes" id="UP000075243">
    <property type="component" value="Chromosome 10"/>
</dbReference>
<dbReference type="Pfam" id="PF22936">
    <property type="entry name" value="Pol_BBD"/>
    <property type="match status" value="1"/>
</dbReference>
<dbReference type="EMBL" id="CM003612">
    <property type="protein sequence ID" value="KYP58719.1"/>
    <property type="molecule type" value="Genomic_DNA"/>
</dbReference>
<evidence type="ECO:0000313" key="2">
    <source>
        <dbReference type="EMBL" id="KYP58719.1"/>
    </source>
</evidence>
<proteinExistence type="predicted"/>
<accession>A0A151SVA1</accession>
<evidence type="ECO:0000313" key="3">
    <source>
        <dbReference type="Proteomes" id="UP000075243"/>
    </source>
</evidence>
<reference evidence="2 3" key="1">
    <citation type="journal article" date="2012" name="Nat. Biotechnol.">
        <title>Draft genome sequence of pigeonpea (Cajanus cajan), an orphan legume crop of resource-poor farmers.</title>
        <authorList>
            <person name="Varshney R.K."/>
            <person name="Chen W."/>
            <person name="Li Y."/>
            <person name="Bharti A.K."/>
            <person name="Saxena R.K."/>
            <person name="Schlueter J.A."/>
            <person name="Donoghue M.T."/>
            <person name="Azam S."/>
            <person name="Fan G."/>
            <person name="Whaley A.M."/>
            <person name="Farmer A.D."/>
            <person name="Sheridan J."/>
            <person name="Iwata A."/>
            <person name="Tuteja R."/>
            <person name="Penmetsa R.V."/>
            <person name="Wu W."/>
            <person name="Upadhyaya H.D."/>
            <person name="Yang S.P."/>
            <person name="Shah T."/>
            <person name="Saxena K.B."/>
            <person name="Michael T."/>
            <person name="McCombie W.R."/>
            <person name="Yang B."/>
            <person name="Zhang G."/>
            <person name="Yang H."/>
            <person name="Wang J."/>
            <person name="Spillane C."/>
            <person name="Cook D.R."/>
            <person name="May G.D."/>
            <person name="Xu X."/>
            <person name="Jackson S.A."/>
        </authorList>
    </citation>
    <scope>NUCLEOTIDE SEQUENCE [LARGE SCALE GENOMIC DNA]</scope>
    <source>
        <strain evidence="3">cv. Asha</strain>
    </source>
</reference>
<feature type="domain" description="Retrovirus-related Pol polyprotein from transposon TNT 1-94-like beta-barrel" evidence="1">
    <location>
        <begin position="43"/>
        <end position="120"/>
    </location>
</feature>
<keyword evidence="3" id="KW-1185">Reference proteome</keyword>
<dbReference type="InterPro" id="IPR054722">
    <property type="entry name" value="PolX-like_BBD"/>
</dbReference>
<dbReference type="Gramene" id="C.cajan_13718.t">
    <property type="protein sequence ID" value="C.cajan_13718.t.cds1"/>
    <property type="gene ID" value="C.cajan_13718"/>
</dbReference>
<sequence>MMVTWNDSEGSSSNEGEEQAANLCLMADLEQECLLHKNKKWQWYLDSGYSTHMTRDKSKFLTLEKKVDGGFVSFGDNKKATIKGIGKIANMHLAKINNVCYVKRLKHNLLSINQICINGYEVMFEPNSC</sequence>
<dbReference type="AlphaFoldDB" id="A0A151SVA1"/>